<keyword evidence="3" id="KW-1185">Reference proteome</keyword>
<dbReference type="Pfam" id="PF12680">
    <property type="entry name" value="SnoaL_2"/>
    <property type="match status" value="1"/>
</dbReference>
<dbReference type="InterPro" id="IPR032710">
    <property type="entry name" value="NTF2-like_dom_sf"/>
</dbReference>
<evidence type="ECO:0000313" key="2">
    <source>
        <dbReference type="EMBL" id="QDP19947.1"/>
    </source>
</evidence>
<accession>A0A516IST3</accession>
<dbReference type="AlphaFoldDB" id="A0A516IST3"/>
<organism evidence="2 3">
    <name type="scientific">Sphingomonas xanthus</name>
    <dbReference type="NCBI Taxonomy" id="2594473"/>
    <lineage>
        <taxon>Bacteria</taxon>
        <taxon>Pseudomonadati</taxon>
        <taxon>Pseudomonadota</taxon>
        <taxon>Alphaproteobacteria</taxon>
        <taxon>Sphingomonadales</taxon>
        <taxon>Sphingomonadaceae</taxon>
        <taxon>Sphingomonas</taxon>
    </lineage>
</organism>
<dbReference type="OrthoDB" id="9812089at2"/>
<evidence type="ECO:0000313" key="3">
    <source>
        <dbReference type="Proteomes" id="UP000321857"/>
    </source>
</evidence>
<dbReference type="RefSeq" id="WP_147494396.1">
    <property type="nucleotide sequence ID" value="NZ_CP041659.1"/>
</dbReference>
<evidence type="ECO:0000259" key="1">
    <source>
        <dbReference type="Pfam" id="PF12680"/>
    </source>
</evidence>
<dbReference type="KEGG" id="sxa:FMM02_08255"/>
<dbReference type="Gene3D" id="3.10.450.50">
    <property type="match status" value="1"/>
</dbReference>
<name>A0A516IST3_9SPHN</name>
<proteinExistence type="predicted"/>
<feature type="domain" description="SnoaL-like" evidence="1">
    <location>
        <begin position="8"/>
        <end position="116"/>
    </location>
</feature>
<protein>
    <submittedName>
        <fullName evidence="2">Nuclear transport factor 2 family protein</fullName>
    </submittedName>
</protein>
<dbReference type="SUPFAM" id="SSF54427">
    <property type="entry name" value="NTF2-like"/>
    <property type="match status" value="1"/>
</dbReference>
<sequence>MMTLPPAVQNYIEAFNVGDFGQLFAQFTPDAIIHGVLGTFSLEEVAAVWRELHEGMALHLDPRACVVDGNSVAVRFVETGCFRGHFRGLAEHAPTHRTYRINAIEWFQLSDGMIRERWGGRDSASIYAQVLDDR</sequence>
<reference evidence="2 3" key="1">
    <citation type="submission" date="2019-07" db="EMBL/GenBank/DDBJ databases">
        <title>Sphingomonas AE3 Genome sequencing and assembly.</title>
        <authorList>
            <person name="Kim H."/>
        </authorList>
    </citation>
    <scope>NUCLEOTIDE SEQUENCE [LARGE SCALE GENOMIC DNA]</scope>
    <source>
        <strain evidence="2 3">AE3</strain>
    </source>
</reference>
<dbReference type="EMBL" id="CP041659">
    <property type="protein sequence ID" value="QDP19947.1"/>
    <property type="molecule type" value="Genomic_DNA"/>
</dbReference>
<dbReference type="InterPro" id="IPR037401">
    <property type="entry name" value="SnoaL-like"/>
</dbReference>
<dbReference type="Proteomes" id="UP000321857">
    <property type="component" value="Chromosome"/>
</dbReference>
<gene>
    <name evidence="2" type="ORF">FMM02_08255</name>
</gene>